<evidence type="ECO:0000313" key="8">
    <source>
        <dbReference type="Proteomes" id="UP000078459"/>
    </source>
</evidence>
<feature type="domain" description="Methylamine utilisation protein MauE" evidence="6">
    <location>
        <begin position="5"/>
        <end position="136"/>
    </location>
</feature>
<evidence type="ECO:0000256" key="5">
    <source>
        <dbReference type="SAM" id="Phobius"/>
    </source>
</evidence>
<accession>A0A179DIH0</accession>
<feature type="transmembrane region" description="Helical" evidence="5">
    <location>
        <begin position="80"/>
        <end position="101"/>
    </location>
</feature>
<feature type="transmembrane region" description="Helical" evidence="5">
    <location>
        <begin position="7"/>
        <end position="28"/>
    </location>
</feature>
<feature type="transmembrane region" description="Helical" evidence="5">
    <location>
        <begin position="121"/>
        <end position="137"/>
    </location>
</feature>
<evidence type="ECO:0000256" key="4">
    <source>
        <dbReference type="ARBA" id="ARBA00023136"/>
    </source>
</evidence>
<keyword evidence="3 5" id="KW-1133">Transmembrane helix</keyword>
<organism evidence="7 8">
    <name type="scientific">Pedobacter psychrophilus</name>
    <dbReference type="NCBI Taxonomy" id="1826909"/>
    <lineage>
        <taxon>Bacteria</taxon>
        <taxon>Pseudomonadati</taxon>
        <taxon>Bacteroidota</taxon>
        <taxon>Sphingobacteriia</taxon>
        <taxon>Sphingobacteriales</taxon>
        <taxon>Sphingobacteriaceae</taxon>
        <taxon>Pedobacter</taxon>
    </lineage>
</organism>
<dbReference type="GO" id="GO:0030416">
    <property type="term" value="P:methylamine metabolic process"/>
    <property type="evidence" value="ECO:0007669"/>
    <property type="project" value="InterPro"/>
</dbReference>
<dbReference type="OrthoDB" id="648842at2"/>
<comment type="subcellular location">
    <subcellularLocation>
        <location evidence="1">Membrane</location>
        <topology evidence="1">Multi-pass membrane protein</topology>
    </subcellularLocation>
</comment>
<evidence type="ECO:0000256" key="2">
    <source>
        <dbReference type="ARBA" id="ARBA00022692"/>
    </source>
</evidence>
<dbReference type="EMBL" id="LWHJ01000022">
    <property type="protein sequence ID" value="OAQ40684.1"/>
    <property type="molecule type" value="Genomic_DNA"/>
</dbReference>
<sequence>MNKKNIVITIAKVLVGLLFIFSGLIKLNDPLGFSYKLEEYFEVFHITFLNPISVFASIFLCALEVILGFFLLTGFYAKKVIWGLLLLIVFFTFLTFYSAFFDVVKTCGCFGDAIPLTPWQSFSKDLVLLILIVFLFIKKQNLKPITNNQSNRRIASLFIVGFPLIFGLYTYTFLPIIDFLPYKIGSNINESMKIPEGAPQDEFEITYTLKNKKTGEDKKMSDKEYLSTKIYENKDWELVSSSDPKLIKAGYQPKIKDLNVFDSQGVGYTKEIFENPYYNLVAVGWKLSDINEKSLGDINAIAINAVDNFNIRTVFLTSNSAQDASRLSKKLNLLTEIFYADAVPLKSMVRSNPGLILLKDGVIINKWPSSSLPTYNELADKYFSKQ</sequence>
<keyword evidence="4 5" id="KW-0472">Membrane</keyword>
<feature type="transmembrane region" description="Helical" evidence="5">
    <location>
        <begin position="157"/>
        <end position="177"/>
    </location>
</feature>
<comment type="caution">
    <text evidence="7">The sequence shown here is derived from an EMBL/GenBank/DDBJ whole genome shotgun (WGS) entry which is preliminary data.</text>
</comment>
<dbReference type="Pfam" id="PF07291">
    <property type="entry name" value="MauE"/>
    <property type="match status" value="1"/>
</dbReference>
<gene>
    <name evidence="7" type="ORF">A5893_07010</name>
</gene>
<evidence type="ECO:0000259" key="6">
    <source>
        <dbReference type="Pfam" id="PF07291"/>
    </source>
</evidence>
<evidence type="ECO:0000313" key="7">
    <source>
        <dbReference type="EMBL" id="OAQ40684.1"/>
    </source>
</evidence>
<reference evidence="7 8" key="2">
    <citation type="submission" date="2016-06" db="EMBL/GenBank/DDBJ databases">
        <title>Pedobacter psychrophilus sp. nov., isolated from Antarctic fragmentary rock.</title>
        <authorList>
            <person name="Svec P."/>
        </authorList>
    </citation>
    <scope>NUCLEOTIDE SEQUENCE [LARGE SCALE GENOMIC DNA]</scope>
    <source>
        <strain evidence="7 8">CCM 8644</strain>
    </source>
</reference>
<evidence type="ECO:0000256" key="3">
    <source>
        <dbReference type="ARBA" id="ARBA00022989"/>
    </source>
</evidence>
<dbReference type="STRING" id="1826909.A5893_07010"/>
<dbReference type="Proteomes" id="UP000078459">
    <property type="component" value="Unassembled WGS sequence"/>
</dbReference>
<dbReference type="InterPro" id="IPR009908">
    <property type="entry name" value="Methylamine_util_MauE"/>
</dbReference>
<keyword evidence="2 5" id="KW-0812">Transmembrane</keyword>
<dbReference type="NCBIfam" id="NF045576">
    <property type="entry name" value="BT_3928_fam"/>
    <property type="match status" value="1"/>
</dbReference>
<dbReference type="RefSeq" id="WP_068821915.1">
    <property type="nucleotide sequence ID" value="NZ_LWHJ01000022.1"/>
</dbReference>
<reference evidence="7 8" key="1">
    <citation type="submission" date="2016-04" db="EMBL/GenBank/DDBJ databases">
        <authorList>
            <person name="Evans L.H."/>
            <person name="Alamgir A."/>
            <person name="Owens N."/>
            <person name="Weber N.D."/>
            <person name="Virtaneva K."/>
            <person name="Barbian K."/>
            <person name="Babar A."/>
            <person name="Rosenke K."/>
        </authorList>
    </citation>
    <scope>NUCLEOTIDE SEQUENCE [LARGE SCALE GENOMIC DNA]</scope>
    <source>
        <strain evidence="7 8">CCM 8644</strain>
    </source>
</reference>
<name>A0A179DIH0_9SPHI</name>
<proteinExistence type="predicted"/>
<dbReference type="AlphaFoldDB" id="A0A179DIH0"/>
<evidence type="ECO:0000256" key="1">
    <source>
        <dbReference type="ARBA" id="ARBA00004141"/>
    </source>
</evidence>
<keyword evidence="8" id="KW-1185">Reference proteome</keyword>
<feature type="transmembrane region" description="Helical" evidence="5">
    <location>
        <begin position="48"/>
        <end position="73"/>
    </location>
</feature>
<protein>
    <submittedName>
        <fullName evidence="7">DoxX family protein</fullName>
    </submittedName>
</protein>
<dbReference type="GO" id="GO:0016020">
    <property type="term" value="C:membrane"/>
    <property type="evidence" value="ECO:0007669"/>
    <property type="project" value="UniProtKB-SubCell"/>
</dbReference>